<reference evidence="1" key="1">
    <citation type="submission" date="2022-03" db="EMBL/GenBank/DDBJ databases">
        <title>Sea Food Isolates.</title>
        <authorList>
            <person name="Li c."/>
        </authorList>
    </citation>
    <scope>NUCLEOTIDE SEQUENCE</scope>
    <source>
        <strain evidence="1">19CA06SA08-2</strain>
    </source>
</reference>
<accession>A0AAU6UB72</accession>
<proteinExistence type="predicted"/>
<evidence type="ECO:0000313" key="1">
    <source>
        <dbReference type="EMBL" id="XAG71242.1"/>
    </source>
</evidence>
<dbReference type="AlphaFoldDB" id="A0AAU6UB72"/>
<name>A0AAU6UB72_UNCXX</name>
<evidence type="ECO:0008006" key="2">
    <source>
        <dbReference type="Google" id="ProtNLM"/>
    </source>
</evidence>
<gene>
    <name evidence="1" type="ORF">MRM75_09895</name>
</gene>
<sequence length="272" mass="28667">MTRYSARYWQGNLGKSGKIWDTHLFADGLLYQQQQGKPLSEQDKRILASALGQYGYELQAKYGYTEQQAQAAIEKVKAGEAIVAPAANVATYNKARAYLISYGIQSGQAAVGTDALLALPGNLGTILRSSVAAGGAYQAGTGVGQLIEGQNVDGLINAGLGTAAIFGSVAANKVIGGVGAKTQSASKAINSSADATFPLHSRDVESSSVVLDKKIHTSIPKVEAELVDNASGKILKDTNQGNRPDYFLGDNVKSGTPTFLTAPNYWDTHHFK</sequence>
<protein>
    <recommendedName>
        <fullName evidence="2">Pre-toxin TG domain-containing protein</fullName>
    </recommendedName>
</protein>
<organism evidence="1">
    <name type="scientific">bacterium 19CA06SA08-2</name>
    <dbReference type="NCBI Taxonomy" id="2920658"/>
    <lineage>
        <taxon>Bacteria</taxon>
    </lineage>
</organism>
<dbReference type="EMBL" id="CP095353">
    <property type="protein sequence ID" value="XAG71242.1"/>
    <property type="molecule type" value="Genomic_DNA"/>
</dbReference>